<feature type="transmembrane region" description="Helical" evidence="4">
    <location>
        <begin position="304"/>
        <end position="327"/>
    </location>
</feature>
<dbReference type="AlphaFoldDB" id="A0A157SS81"/>
<keyword evidence="3 4" id="KW-0472">Membrane</keyword>
<dbReference type="Pfam" id="PF07690">
    <property type="entry name" value="MFS_1"/>
    <property type="match status" value="1"/>
</dbReference>
<keyword evidence="2 4" id="KW-1133">Transmembrane helix</keyword>
<evidence type="ECO:0000256" key="3">
    <source>
        <dbReference type="ARBA" id="ARBA00023136"/>
    </source>
</evidence>
<keyword evidence="1 4" id="KW-0812">Transmembrane</keyword>
<dbReference type="InterPro" id="IPR050327">
    <property type="entry name" value="Proton-linked_MCT"/>
</dbReference>
<organism evidence="5 6">
    <name type="scientific">Bordetella trematum</name>
    <dbReference type="NCBI Taxonomy" id="123899"/>
    <lineage>
        <taxon>Bacteria</taxon>
        <taxon>Pseudomonadati</taxon>
        <taxon>Pseudomonadota</taxon>
        <taxon>Betaproteobacteria</taxon>
        <taxon>Burkholderiales</taxon>
        <taxon>Alcaligenaceae</taxon>
        <taxon>Bordetella</taxon>
    </lineage>
</organism>
<feature type="transmembrane region" description="Helical" evidence="4">
    <location>
        <begin position="213"/>
        <end position="236"/>
    </location>
</feature>
<evidence type="ECO:0000256" key="4">
    <source>
        <dbReference type="SAM" id="Phobius"/>
    </source>
</evidence>
<dbReference type="STRING" id="123899.SAMEA3906487_03594"/>
<feature type="transmembrane region" description="Helical" evidence="4">
    <location>
        <begin position="124"/>
        <end position="142"/>
    </location>
</feature>
<dbReference type="EMBL" id="LT546645">
    <property type="protein sequence ID" value="SAI73279.1"/>
    <property type="molecule type" value="Genomic_DNA"/>
</dbReference>
<dbReference type="KEGG" id="btrm:SAMEA390648703594"/>
<name>A0A157SS81_9BORD</name>
<evidence type="ECO:0000256" key="2">
    <source>
        <dbReference type="ARBA" id="ARBA00022989"/>
    </source>
</evidence>
<feature type="transmembrane region" description="Helical" evidence="4">
    <location>
        <begin position="28"/>
        <end position="50"/>
    </location>
</feature>
<feature type="transmembrane region" description="Helical" evidence="4">
    <location>
        <begin position="148"/>
        <end position="167"/>
    </location>
</feature>
<dbReference type="Proteomes" id="UP000076825">
    <property type="component" value="Chromosome 1"/>
</dbReference>
<dbReference type="PATRIC" id="fig|123899.6.peg.3595"/>
<keyword evidence="6" id="KW-1185">Reference proteome</keyword>
<feature type="transmembrane region" description="Helical" evidence="4">
    <location>
        <begin position="339"/>
        <end position="361"/>
    </location>
</feature>
<evidence type="ECO:0000313" key="6">
    <source>
        <dbReference type="Proteomes" id="UP000076825"/>
    </source>
</evidence>
<feature type="transmembrane region" description="Helical" evidence="4">
    <location>
        <begin position="57"/>
        <end position="78"/>
    </location>
</feature>
<protein>
    <submittedName>
        <fullName evidence="5">Major Facilitator Superfamily</fullName>
    </submittedName>
</protein>
<dbReference type="InterPro" id="IPR011701">
    <property type="entry name" value="MFS"/>
</dbReference>
<gene>
    <name evidence="5" type="ORF">SAMEA3906487_03594</name>
</gene>
<feature type="transmembrane region" description="Helical" evidence="4">
    <location>
        <begin position="84"/>
        <end position="112"/>
    </location>
</feature>
<dbReference type="Gene3D" id="1.20.1250.20">
    <property type="entry name" value="MFS general substrate transporter like domains"/>
    <property type="match status" value="1"/>
</dbReference>
<accession>A0A157SS81</accession>
<dbReference type="InterPro" id="IPR036259">
    <property type="entry name" value="MFS_trans_sf"/>
</dbReference>
<feature type="transmembrane region" description="Helical" evidence="4">
    <location>
        <begin position="248"/>
        <end position="266"/>
    </location>
</feature>
<evidence type="ECO:0000256" key="1">
    <source>
        <dbReference type="ARBA" id="ARBA00022692"/>
    </source>
</evidence>
<evidence type="ECO:0000313" key="5">
    <source>
        <dbReference type="EMBL" id="SAI73279.1"/>
    </source>
</evidence>
<feature type="transmembrane region" description="Helical" evidence="4">
    <location>
        <begin position="373"/>
        <end position="392"/>
    </location>
</feature>
<feature type="transmembrane region" description="Helical" evidence="4">
    <location>
        <begin position="278"/>
        <end position="298"/>
    </location>
</feature>
<proteinExistence type="predicted"/>
<dbReference type="PANTHER" id="PTHR11360:SF290">
    <property type="entry name" value="MONOCARBOXYLATE MFS PERMEASE"/>
    <property type="match status" value="1"/>
</dbReference>
<dbReference type="SUPFAM" id="SSF103473">
    <property type="entry name" value="MFS general substrate transporter"/>
    <property type="match status" value="1"/>
</dbReference>
<dbReference type="PANTHER" id="PTHR11360">
    <property type="entry name" value="MONOCARBOXYLATE TRANSPORTER"/>
    <property type="match status" value="1"/>
</dbReference>
<reference evidence="5 6" key="1">
    <citation type="submission" date="2016-04" db="EMBL/GenBank/DDBJ databases">
        <authorList>
            <consortium name="Pathogen Informatics"/>
        </authorList>
    </citation>
    <scope>NUCLEOTIDE SEQUENCE [LARGE SCALE GENOMIC DNA]</scope>
    <source>
        <strain evidence="5 6">H044680328</strain>
    </source>
</reference>
<dbReference type="eggNOG" id="COG2223">
    <property type="taxonomic scope" value="Bacteria"/>
</dbReference>
<sequence>MLALLGWGVGFYGPPIYLAQVSARSGWALGLVSAAVTVHFLIGALVNANLPRLYARLGLPTVTILGSVLAALGVWGWAVAGQPWQLFVAALATGCGWVGMGAVAINTIVATWYDRQRPMALSKAYNGASMGGVVLSPLWVVLIGALGFPGAAAVVGLTMVGVVLFLARRVLVHTPASLGQQRDGGALASVARGAAGASARAPLPGRALWRDRAFVTLAAGMAIGLFAQIGLLAHSFHLFAPSIGAQRMGALMGLATLCAMLGRYVSSWAMQRGASRRAAGAGSYLVQAVGVALLLLSAGQQPVLIVLGMMLLGGGIGNATSIPPLIAQAEFAAGDVARVVALIVAIGQGTYAFAPALFGVLPGADGAAGLPASLFMAGIGIQLLAAGVMLAGRKRAAGTV</sequence>
<dbReference type="GO" id="GO:0022857">
    <property type="term" value="F:transmembrane transporter activity"/>
    <property type="evidence" value="ECO:0007669"/>
    <property type="project" value="InterPro"/>
</dbReference>